<sequence>MPHISCLSSTLRLSCSLPGSASRHTHSQDDTGQKQQHGFTNERFHVRGTFPAFSGLERFRLSQLKCTYDIN</sequence>
<dbReference type="Proteomes" id="UP001356427">
    <property type="component" value="Unassembled WGS sequence"/>
</dbReference>
<gene>
    <name evidence="2" type="ORF">J4Q44_G00333530</name>
</gene>
<accession>A0AAN8Q8V4</accession>
<evidence type="ECO:0000256" key="1">
    <source>
        <dbReference type="SAM" id="MobiDB-lite"/>
    </source>
</evidence>
<evidence type="ECO:0000313" key="2">
    <source>
        <dbReference type="EMBL" id="KAK6295640.1"/>
    </source>
</evidence>
<name>A0AAN8Q8V4_9TELE</name>
<proteinExistence type="predicted"/>
<keyword evidence="3" id="KW-1185">Reference proteome</keyword>
<evidence type="ECO:0000313" key="3">
    <source>
        <dbReference type="Proteomes" id="UP001356427"/>
    </source>
</evidence>
<feature type="region of interest" description="Disordered" evidence="1">
    <location>
        <begin position="17"/>
        <end position="38"/>
    </location>
</feature>
<protein>
    <submittedName>
        <fullName evidence="2">Uncharacterized protein</fullName>
    </submittedName>
</protein>
<dbReference type="AlphaFoldDB" id="A0AAN8Q8V4"/>
<reference evidence="2 3" key="1">
    <citation type="submission" date="2021-04" db="EMBL/GenBank/DDBJ databases">
        <authorList>
            <person name="De Guttry C."/>
            <person name="Zahm M."/>
            <person name="Klopp C."/>
            <person name="Cabau C."/>
            <person name="Louis A."/>
            <person name="Berthelot C."/>
            <person name="Parey E."/>
            <person name="Roest Crollius H."/>
            <person name="Montfort J."/>
            <person name="Robinson-Rechavi M."/>
            <person name="Bucao C."/>
            <person name="Bouchez O."/>
            <person name="Gislard M."/>
            <person name="Lluch J."/>
            <person name="Milhes M."/>
            <person name="Lampietro C."/>
            <person name="Lopez Roques C."/>
            <person name="Donnadieu C."/>
            <person name="Braasch I."/>
            <person name="Desvignes T."/>
            <person name="Postlethwait J."/>
            <person name="Bobe J."/>
            <person name="Wedekind C."/>
            <person name="Guiguen Y."/>
        </authorList>
    </citation>
    <scope>NUCLEOTIDE SEQUENCE [LARGE SCALE GENOMIC DNA]</scope>
    <source>
        <strain evidence="2">Cs_M1</strain>
        <tissue evidence="2">Blood</tissue>
    </source>
</reference>
<dbReference type="EMBL" id="JAGTTL010000033">
    <property type="protein sequence ID" value="KAK6295640.1"/>
    <property type="molecule type" value="Genomic_DNA"/>
</dbReference>
<feature type="non-terminal residue" evidence="2">
    <location>
        <position position="71"/>
    </location>
</feature>
<comment type="caution">
    <text evidence="2">The sequence shown here is derived from an EMBL/GenBank/DDBJ whole genome shotgun (WGS) entry which is preliminary data.</text>
</comment>
<organism evidence="2 3">
    <name type="scientific">Coregonus suidteri</name>
    <dbReference type="NCBI Taxonomy" id="861788"/>
    <lineage>
        <taxon>Eukaryota</taxon>
        <taxon>Metazoa</taxon>
        <taxon>Chordata</taxon>
        <taxon>Craniata</taxon>
        <taxon>Vertebrata</taxon>
        <taxon>Euteleostomi</taxon>
        <taxon>Actinopterygii</taxon>
        <taxon>Neopterygii</taxon>
        <taxon>Teleostei</taxon>
        <taxon>Protacanthopterygii</taxon>
        <taxon>Salmoniformes</taxon>
        <taxon>Salmonidae</taxon>
        <taxon>Coregoninae</taxon>
        <taxon>Coregonus</taxon>
    </lineage>
</organism>